<dbReference type="GeneID" id="5076357"/>
<name>A2Q0J8_9VIRU</name>
<evidence type="ECO:0000313" key="1">
    <source>
        <dbReference type="EMBL" id="BAF45713.1"/>
    </source>
</evidence>
<organism evidence="1 2">
    <name type="scientific">Ichnoviriform fugitivi</name>
    <dbReference type="NCBI Taxonomy" id="265522"/>
    <lineage>
        <taxon>Viruses</taxon>
        <taxon>Viruses incertae sedis</taxon>
        <taxon>Polydnaviriformidae</taxon>
        <taxon>Ichnoviriform</taxon>
    </lineage>
</organism>
<dbReference type="KEGG" id="vg:5076357"/>
<reference evidence="1 2" key="1">
    <citation type="journal article" date="2007" name="Virology">
        <title>Shared and species-specific features among ichnovirus genomes.</title>
        <authorList>
            <person name="Tanaka K."/>
            <person name="Lapointe R."/>
            <person name="Barney W.E."/>
            <person name="Makkay A.M."/>
            <person name="Stoltz D."/>
            <person name="Cusson M."/>
            <person name="Webb B.A."/>
        </authorList>
    </citation>
    <scope>NUCLEOTIDE SEQUENCE [LARGE SCALE GENOMIC DNA]</scope>
</reference>
<dbReference type="EMBL" id="AB291197">
    <property type="protein sequence ID" value="BAF45713.1"/>
    <property type="molecule type" value="Genomic_DNA"/>
</dbReference>
<dbReference type="RefSeq" id="YP_001031308.1">
    <property type="nucleotide sequence ID" value="NC_008987.1"/>
</dbReference>
<accession>A2Q0J8</accession>
<protein>
    <submittedName>
        <fullName evidence="1">D2.4</fullName>
    </submittedName>
</protein>
<evidence type="ECO:0000313" key="2">
    <source>
        <dbReference type="Proteomes" id="UP000204242"/>
    </source>
</evidence>
<proteinExistence type="predicted"/>
<sequence length="136" mass="15207">MRCISVSNTRVCPSSCPSSLHTRFNIRHRVSRGYVVLPWSEPTLANILQLPFHRLNNRRLLMARALRSCGDYSALEILLTESHVPSTTPPIGRRGSCSSDASENLDTGRRNGLHLVLFDACRSKSRSCLVNSHSYV</sequence>
<dbReference type="Proteomes" id="UP000204242">
    <property type="component" value="Genome"/>
</dbReference>